<accession>A0AAW0WVX4</accession>
<dbReference type="PROSITE" id="PS00079">
    <property type="entry name" value="MULTICOPPER_OXIDASE1"/>
    <property type="match status" value="1"/>
</dbReference>
<dbReference type="Gene3D" id="2.60.40.420">
    <property type="entry name" value="Cupredoxins - blue copper proteins"/>
    <property type="match status" value="3"/>
</dbReference>
<dbReference type="AlphaFoldDB" id="A0AAW0WVX4"/>
<dbReference type="Pfam" id="PF07732">
    <property type="entry name" value="Cu-oxidase_3"/>
    <property type="match status" value="1"/>
</dbReference>
<dbReference type="Pfam" id="PF07731">
    <property type="entry name" value="Cu-oxidase_2"/>
    <property type="match status" value="1"/>
</dbReference>
<evidence type="ECO:0000259" key="5">
    <source>
        <dbReference type="Pfam" id="PF00394"/>
    </source>
</evidence>
<dbReference type="CDD" id="cd13858">
    <property type="entry name" value="CuRO_1_tcLCC2_insect_like"/>
    <property type="match status" value="1"/>
</dbReference>
<dbReference type="EMBL" id="JARKIK010000061">
    <property type="protein sequence ID" value="KAK8731393.1"/>
    <property type="molecule type" value="Genomic_DNA"/>
</dbReference>
<proteinExistence type="inferred from homology"/>
<dbReference type="GO" id="GO:0016491">
    <property type="term" value="F:oxidoreductase activity"/>
    <property type="evidence" value="ECO:0007669"/>
    <property type="project" value="UniProtKB-KW"/>
</dbReference>
<dbReference type="PANTHER" id="PTHR11709">
    <property type="entry name" value="MULTI-COPPER OXIDASE"/>
    <property type="match status" value="1"/>
</dbReference>
<dbReference type="FunFam" id="2.60.40.420:FF:000045">
    <property type="entry name" value="Laccase 2"/>
    <property type="match status" value="1"/>
</dbReference>
<dbReference type="InterPro" id="IPR001117">
    <property type="entry name" value="Cu-oxidase_2nd"/>
</dbReference>
<evidence type="ECO:0000259" key="7">
    <source>
        <dbReference type="Pfam" id="PF07732"/>
    </source>
</evidence>
<gene>
    <name evidence="8" type="ORF">OTU49_007584</name>
</gene>
<dbReference type="CDD" id="cd13884">
    <property type="entry name" value="CuRO_2_tcLCC_insect_like"/>
    <property type="match status" value="1"/>
</dbReference>
<protein>
    <recommendedName>
        <fullName evidence="10">Laccase</fullName>
    </recommendedName>
</protein>
<sequence length="578" mass="62973">MVVTINKLIPGPPIEVCVGDKVLVDVMNNLPSTALALHWHGLTMGPSRAMPNARQTPYMDGTPGVTQCPIPPGSGFRYSFFASNPGTHFWHAQTGFERGDGVFGPIIVHQPVSKDPNQFLAEHLLTINDWFHKTTQTIYANKNSDGRDPTPDSLLINGRGPQQHLEDTVKTPRVPYAKFLVENGTRYRLRIINAAIAHCPVTVTIDNHDLILLAADGASVSPVNTSAILIHPGERYDAMFSAEHDPNASGGTYWIRVTGGGHCAGLHQYAALQYLPSNFTDFQQLPAIPPTPTPAANPSPGAEEFSGRCGTQGQRCVAALQALALPEKLKIPKTNNTFYLAFSSKTVHNQNFYSLIYYNIYDESWEKRVLTPQINHLTFRAPPKPLLVNRKPLKSENCSADGVRRGQCSADYCECIHALHVSLGAIVDLVLIGEGPANGTSYPVHLHGYKFWVLSQVEASQVPTPSKPPPTPSNATLSEVDLELNLLATKSEFLTRETVMQLDQEGKLLRNLEDPVMKDSVSIPPGGYTVVRIAAENSGVWMLESQVLMDAQAGMSLVLQVGTAADVPKSPPPDFPTC</sequence>
<dbReference type="PANTHER" id="PTHR11709:SF394">
    <property type="entry name" value="FI03373P-RELATED"/>
    <property type="match status" value="1"/>
</dbReference>
<feature type="domain" description="Plastocyanin-like" evidence="6">
    <location>
        <begin position="408"/>
        <end position="562"/>
    </location>
</feature>
<keyword evidence="3" id="KW-0560">Oxidoreductase</keyword>
<evidence type="ECO:0000259" key="6">
    <source>
        <dbReference type="Pfam" id="PF07731"/>
    </source>
</evidence>
<organism evidence="8 9">
    <name type="scientific">Cherax quadricarinatus</name>
    <name type="common">Australian red claw crayfish</name>
    <dbReference type="NCBI Taxonomy" id="27406"/>
    <lineage>
        <taxon>Eukaryota</taxon>
        <taxon>Metazoa</taxon>
        <taxon>Ecdysozoa</taxon>
        <taxon>Arthropoda</taxon>
        <taxon>Crustacea</taxon>
        <taxon>Multicrustacea</taxon>
        <taxon>Malacostraca</taxon>
        <taxon>Eumalacostraca</taxon>
        <taxon>Eucarida</taxon>
        <taxon>Decapoda</taxon>
        <taxon>Pleocyemata</taxon>
        <taxon>Astacidea</taxon>
        <taxon>Parastacoidea</taxon>
        <taxon>Parastacidae</taxon>
        <taxon>Cherax</taxon>
    </lineage>
</organism>
<evidence type="ECO:0000256" key="3">
    <source>
        <dbReference type="ARBA" id="ARBA00023002"/>
    </source>
</evidence>
<comment type="caution">
    <text evidence="8">The sequence shown here is derived from an EMBL/GenBank/DDBJ whole genome shotgun (WGS) entry which is preliminary data.</text>
</comment>
<dbReference type="GO" id="GO:0005886">
    <property type="term" value="C:plasma membrane"/>
    <property type="evidence" value="ECO:0007669"/>
    <property type="project" value="TreeGrafter"/>
</dbReference>
<dbReference type="InterPro" id="IPR011707">
    <property type="entry name" value="Cu-oxidase-like_N"/>
</dbReference>
<evidence type="ECO:0000313" key="8">
    <source>
        <dbReference type="EMBL" id="KAK8731393.1"/>
    </source>
</evidence>
<dbReference type="SUPFAM" id="SSF49503">
    <property type="entry name" value="Cupredoxins"/>
    <property type="match status" value="3"/>
</dbReference>
<evidence type="ECO:0000256" key="1">
    <source>
        <dbReference type="ARBA" id="ARBA00010609"/>
    </source>
</evidence>
<evidence type="ECO:0000256" key="4">
    <source>
        <dbReference type="ARBA" id="ARBA00023008"/>
    </source>
</evidence>
<comment type="similarity">
    <text evidence="1">Belongs to the multicopper oxidase family.</text>
</comment>
<keyword evidence="9" id="KW-1185">Reference proteome</keyword>
<feature type="domain" description="Plastocyanin-like" evidence="5">
    <location>
        <begin position="123"/>
        <end position="274"/>
    </location>
</feature>
<dbReference type="GO" id="GO:0005507">
    <property type="term" value="F:copper ion binding"/>
    <property type="evidence" value="ECO:0007669"/>
    <property type="project" value="InterPro"/>
</dbReference>
<keyword evidence="2" id="KW-0479">Metal-binding</keyword>
<dbReference type="InterPro" id="IPR008972">
    <property type="entry name" value="Cupredoxin"/>
</dbReference>
<dbReference type="Proteomes" id="UP001445076">
    <property type="component" value="Unassembled WGS sequence"/>
</dbReference>
<evidence type="ECO:0000313" key="9">
    <source>
        <dbReference type="Proteomes" id="UP001445076"/>
    </source>
</evidence>
<dbReference type="InterPro" id="IPR045087">
    <property type="entry name" value="Cu-oxidase_fam"/>
</dbReference>
<dbReference type="InterPro" id="IPR033138">
    <property type="entry name" value="Cu_oxidase_CS"/>
</dbReference>
<name>A0AAW0WVX4_CHEQU</name>
<reference evidence="8 9" key="1">
    <citation type="journal article" date="2024" name="BMC Genomics">
        <title>Genome assembly of redclaw crayfish (Cherax quadricarinatus) provides insights into its immune adaptation and hypoxia tolerance.</title>
        <authorList>
            <person name="Liu Z."/>
            <person name="Zheng J."/>
            <person name="Li H."/>
            <person name="Fang K."/>
            <person name="Wang S."/>
            <person name="He J."/>
            <person name="Zhou D."/>
            <person name="Weng S."/>
            <person name="Chi M."/>
            <person name="Gu Z."/>
            <person name="He J."/>
            <person name="Li F."/>
            <person name="Wang M."/>
        </authorList>
    </citation>
    <scope>NUCLEOTIDE SEQUENCE [LARGE SCALE GENOMIC DNA]</scope>
    <source>
        <strain evidence="8">ZL_2023a</strain>
    </source>
</reference>
<feature type="domain" description="Plastocyanin-like" evidence="7">
    <location>
        <begin position="2"/>
        <end position="111"/>
    </location>
</feature>
<dbReference type="GO" id="GO:0006826">
    <property type="term" value="P:iron ion transport"/>
    <property type="evidence" value="ECO:0007669"/>
    <property type="project" value="TreeGrafter"/>
</dbReference>
<dbReference type="InterPro" id="IPR011706">
    <property type="entry name" value="Cu-oxidase_C"/>
</dbReference>
<keyword evidence="4" id="KW-0186">Copper</keyword>
<dbReference type="Pfam" id="PF00394">
    <property type="entry name" value="Cu-oxidase"/>
    <property type="match status" value="1"/>
</dbReference>
<evidence type="ECO:0008006" key="10">
    <source>
        <dbReference type="Google" id="ProtNLM"/>
    </source>
</evidence>
<evidence type="ECO:0000256" key="2">
    <source>
        <dbReference type="ARBA" id="ARBA00022723"/>
    </source>
</evidence>